<evidence type="ECO:0000256" key="3">
    <source>
        <dbReference type="ARBA" id="ARBA00022692"/>
    </source>
</evidence>
<dbReference type="PANTHER" id="PTHR23513">
    <property type="entry name" value="INTEGRAL MEMBRANE EFFLUX PROTEIN-RELATED"/>
    <property type="match status" value="1"/>
</dbReference>
<keyword evidence="8" id="KW-1185">Reference proteome</keyword>
<dbReference type="PANTHER" id="PTHR23513:SF17">
    <property type="entry name" value="MEMBRANE PROTEIN"/>
    <property type="match status" value="1"/>
</dbReference>
<reference evidence="7" key="1">
    <citation type="submission" date="2023-08" db="EMBL/GenBank/DDBJ databases">
        <title>The draft genome of Tsukamurella strandjordii strain 050030.</title>
        <authorList>
            <person name="Zhao F."/>
            <person name="Feng Y."/>
            <person name="Zong Z."/>
        </authorList>
    </citation>
    <scope>NUCLEOTIDE SEQUENCE</scope>
    <source>
        <strain evidence="7">050030</strain>
    </source>
</reference>
<comment type="caution">
    <text evidence="7">The sequence shown here is derived from an EMBL/GenBank/DDBJ whole genome shotgun (WGS) entry which is preliminary data.</text>
</comment>
<dbReference type="InterPro" id="IPR011701">
    <property type="entry name" value="MFS"/>
</dbReference>
<feature type="transmembrane region" description="Helical" evidence="6">
    <location>
        <begin position="263"/>
        <end position="280"/>
    </location>
</feature>
<evidence type="ECO:0000313" key="7">
    <source>
        <dbReference type="EMBL" id="MDP0399632.1"/>
    </source>
</evidence>
<organism evidence="7 8">
    <name type="scientific">Tsukamurella strandjordii</name>
    <dbReference type="NCBI Taxonomy" id="147577"/>
    <lineage>
        <taxon>Bacteria</taxon>
        <taxon>Bacillati</taxon>
        <taxon>Actinomycetota</taxon>
        <taxon>Actinomycetes</taxon>
        <taxon>Mycobacteriales</taxon>
        <taxon>Tsukamurellaceae</taxon>
        <taxon>Tsukamurella</taxon>
    </lineage>
</organism>
<dbReference type="EMBL" id="JAUTIX010000007">
    <property type="protein sequence ID" value="MDP0399632.1"/>
    <property type="molecule type" value="Genomic_DNA"/>
</dbReference>
<feature type="transmembrane region" description="Helical" evidence="6">
    <location>
        <begin position="154"/>
        <end position="178"/>
    </location>
</feature>
<feature type="transmembrane region" description="Helical" evidence="6">
    <location>
        <begin position="324"/>
        <end position="350"/>
    </location>
</feature>
<feature type="transmembrane region" description="Helical" evidence="6">
    <location>
        <begin position="409"/>
        <end position="428"/>
    </location>
</feature>
<name>A0AA90NBV3_9ACTN</name>
<feature type="transmembrane region" description="Helical" evidence="6">
    <location>
        <begin position="190"/>
        <end position="208"/>
    </location>
</feature>
<keyword evidence="3 6" id="KW-0812">Transmembrane</keyword>
<evidence type="ECO:0000256" key="2">
    <source>
        <dbReference type="ARBA" id="ARBA00022475"/>
    </source>
</evidence>
<comment type="subcellular location">
    <subcellularLocation>
        <location evidence="1">Cell membrane</location>
        <topology evidence="1">Multi-pass membrane protein</topology>
    </subcellularLocation>
</comment>
<keyword evidence="5 6" id="KW-0472">Membrane</keyword>
<feature type="transmembrane region" description="Helical" evidence="6">
    <location>
        <begin position="122"/>
        <end position="142"/>
    </location>
</feature>
<feature type="transmembrane region" description="Helical" evidence="6">
    <location>
        <begin position="383"/>
        <end position="402"/>
    </location>
</feature>
<evidence type="ECO:0000256" key="5">
    <source>
        <dbReference type="ARBA" id="ARBA00023136"/>
    </source>
</evidence>
<evidence type="ECO:0000256" key="6">
    <source>
        <dbReference type="SAM" id="Phobius"/>
    </source>
</evidence>
<accession>A0AA90NBV3</accession>
<dbReference type="Pfam" id="PF07690">
    <property type="entry name" value="MFS_1"/>
    <property type="match status" value="1"/>
</dbReference>
<evidence type="ECO:0000256" key="4">
    <source>
        <dbReference type="ARBA" id="ARBA00022989"/>
    </source>
</evidence>
<dbReference type="GO" id="GO:0022857">
    <property type="term" value="F:transmembrane transporter activity"/>
    <property type="evidence" value="ECO:0007669"/>
    <property type="project" value="InterPro"/>
</dbReference>
<feature type="transmembrane region" description="Helical" evidence="6">
    <location>
        <begin position="94"/>
        <end position="116"/>
    </location>
</feature>
<proteinExistence type="predicted"/>
<protein>
    <submittedName>
        <fullName evidence="7">MFS transporter</fullName>
    </submittedName>
</protein>
<keyword evidence="4 6" id="KW-1133">Transmembrane helix</keyword>
<evidence type="ECO:0000313" key="8">
    <source>
        <dbReference type="Proteomes" id="UP001178281"/>
    </source>
</evidence>
<sequence length="441" mass="44575">MTVSGPGADPQPKPAAWRTFRDLPDLLRLLGVRLLSQYAEGLFQAALGSAIVFNPQRGASPAAIAAGLAVLLLPYSVVGPFAGALLDRWDRRRVFIVANLIRAALIVLCAAILASGGGETPIFIVALVVGGAGRFVASGLSASLPHVVDREQLVAMNSVTTTFGAGATALGATTAVGLRAMFGPDDAGSAAVLGCAALIAVAGAALAARFPAGVLGPDHDPDAPVAKTSAVHDIGTGLAHGAIAAWRAPSVTAALTGMGAHRTVFGFNTMMLLLLTRYHFTDGTLGLAGFGAVAGATAVGMFAAAVIVPFAVARTGRRNTVVGALAVACLTQLCVLTLNFAVLVCAAAILGLAGQVVKLSGDAAMQMDVPDERRGQVFAFQDALFNVTFVAAVAFAAAVVPYDGASRPLALFGAAIYAVAVVLVLALYRRKGTPVAPDASN</sequence>
<evidence type="ECO:0000256" key="1">
    <source>
        <dbReference type="ARBA" id="ARBA00004651"/>
    </source>
</evidence>
<dbReference type="RefSeq" id="WP_220657205.1">
    <property type="nucleotide sequence ID" value="NZ_BAAAII010000008.1"/>
</dbReference>
<dbReference type="SUPFAM" id="SSF103473">
    <property type="entry name" value="MFS general substrate transporter"/>
    <property type="match status" value="1"/>
</dbReference>
<feature type="transmembrane region" description="Helical" evidence="6">
    <location>
        <begin position="286"/>
        <end position="312"/>
    </location>
</feature>
<gene>
    <name evidence="7" type="ORF">Q7X28_17045</name>
</gene>
<keyword evidence="2" id="KW-1003">Cell membrane</keyword>
<dbReference type="Proteomes" id="UP001178281">
    <property type="component" value="Unassembled WGS sequence"/>
</dbReference>
<dbReference type="AlphaFoldDB" id="A0AA90NBV3"/>
<dbReference type="CDD" id="cd06173">
    <property type="entry name" value="MFS_MefA_like"/>
    <property type="match status" value="1"/>
</dbReference>
<feature type="transmembrane region" description="Helical" evidence="6">
    <location>
        <begin position="62"/>
        <end position="82"/>
    </location>
</feature>
<dbReference type="InterPro" id="IPR036259">
    <property type="entry name" value="MFS_trans_sf"/>
</dbReference>
<dbReference type="Gene3D" id="1.20.1250.20">
    <property type="entry name" value="MFS general substrate transporter like domains"/>
    <property type="match status" value="1"/>
</dbReference>
<dbReference type="GO" id="GO:0005886">
    <property type="term" value="C:plasma membrane"/>
    <property type="evidence" value="ECO:0007669"/>
    <property type="project" value="UniProtKB-SubCell"/>
</dbReference>